<dbReference type="InterPro" id="IPR058616">
    <property type="entry name" value="Ig_SMCHD1_8th"/>
</dbReference>
<dbReference type="Gene3D" id="1.20.1060.20">
    <property type="match status" value="1"/>
</dbReference>
<dbReference type="PANTHER" id="PTHR22640:SF2">
    <property type="entry name" value="STRUCTURAL MAINTENANCE OF CHROMOSOMES FLEXIBLE HINGE DOMAIN-CONTAINING PROTEIN 1"/>
    <property type="match status" value="1"/>
</dbReference>
<dbReference type="InterPro" id="IPR038892">
    <property type="entry name" value="SMCHD1"/>
</dbReference>
<evidence type="ECO:0000259" key="5">
    <source>
        <dbReference type="SMART" id="SM00968"/>
    </source>
</evidence>
<dbReference type="Pfam" id="PF26194">
    <property type="entry name" value="Ig_SMCHD1_1st"/>
    <property type="match status" value="1"/>
</dbReference>
<dbReference type="Pfam" id="PF26195">
    <property type="entry name" value="Ig_SMCHD1_2nd"/>
    <property type="match status" value="1"/>
</dbReference>
<keyword evidence="3" id="KW-0175">Coiled coil</keyword>
<dbReference type="InterPro" id="IPR055109">
    <property type="entry name" value="SMCHD1_S5"/>
</dbReference>
<feature type="coiled-coil region" evidence="3">
    <location>
        <begin position="1857"/>
        <end position="1899"/>
    </location>
</feature>
<organism evidence="6 7">
    <name type="scientific">Channa striata</name>
    <name type="common">Snakehead murrel</name>
    <name type="synonym">Ophicephalus striatus</name>
    <dbReference type="NCBI Taxonomy" id="64152"/>
    <lineage>
        <taxon>Eukaryota</taxon>
        <taxon>Metazoa</taxon>
        <taxon>Chordata</taxon>
        <taxon>Craniata</taxon>
        <taxon>Vertebrata</taxon>
        <taxon>Euteleostomi</taxon>
        <taxon>Actinopterygii</taxon>
        <taxon>Neopterygii</taxon>
        <taxon>Teleostei</taxon>
        <taxon>Neoteleostei</taxon>
        <taxon>Acanthomorphata</taxon>
        <taxon>Anabantaria</taxon>
        <taxon>Anabantiformes</taxon>
        <taxon>Channoidei</taxon>
        <taxon>Channidae</taxon>
        <taxon>Channa</taxon>
    </lineage>
</organism>
<dbReference type="EMBL" id="JAUPFM010000002">
    <property type="protein sequence ID" value="KAK2859596.1"/>
    <property type="molecule type" value="Genomic_DNA"/>
</dbReference>
<dbReference type="Gene3D" id="3.30.565.10">
    <property type="entry name" value="Histidine kinase-like ATPase, C-terminal domain"/>
    <property type="match status" value="1"/>
</dbReference>
<dbReference type="Pfam" id="PF26201">
    <property type="entry name" value="Ig_SMCHD1_7th"/>
    <property type="match status" value="1"/>
</dbReference>
<proteinExistence type="predicted"/>
<dbReference type="InterPro" id="IPR010935">
    <property type="entry name" value="SMC_hinge"/>
</dbReference>
<feature type="region of interest" description="Disordered" evidence="4">
    <location>
        <begin position="1"/>
        <end position="23"/>
    </location>
</feature>
<dbReference type="Proteomes" id="UP001187415">
    <property type="component" value="Unassembled WGS sequence"/>
</dbReference>
<comment type="caution">
    <text evidence="6">The sequence shown here is derived from an EMBL/GenBank/DDBJ whole genome shotgun (WGS) entry which is preliminary data.</text>
</comment>
<comment type="subcellular location">
    <subcellularLocation>
        <location evidence="1">Chromosome</location>
    </subcellularLocation>
</comment>
<dbReference type="GO" id="GO:0005524">
    <property type="term" value="F:ATP binding"/>
    <property type="evidence" value="ECO:0007669"/>
    <property type="project" value="InterPro"/>
</dbReference>
<dbReference type="InterPro" id="IPR058611">
    <property type="entry name" value="Ig_SMCHD1_1st"/>
</dbReference>
<dbReference type="InterPro" id="IPR058613">
    <property type="entry name" value="Ig_SMCHD1_4th"/>
</dbReference>
<dbReference type="InterPro" id="IPR036277">
    <property type="entry name" value="SMC_hinge_sf"/>
</dbReference>
<dbReference type="PANTHER" id="PTHR22640">
    <property type="entry name" value="STRUCTURAL MAINTENANCE OF CHROMOSOMES FLEXIBLE HINGE DOMAIN-CONTAINING PROTEIN 1"/>
    <property type="match status" value="1"/>
</dbReference>
<protein>
    <recommendedName>
        <fullName evidence="5">SMC hinge domain-containing protein</fullName>
    </recommendedName>
</protein>
<dbReference type="InterPro" id="IPR058615">
    <property type="entry name" value="Ig_SMCHD1_6th"/>
</dbReference>
<evidence type="ECO:0000256" key="3">
    <source>
        <dbReference type="SAM" id="Coils"/>
    </source>
</evidence>
<evidence type="ECO:0000256" key="4">
    <source>
        <dbReference type="SAM" id="MobiDB-lite"/>
    </source>
</evidence>
<feature type="region of interest" description="Disordered" evidence="4">
    <location>
        <begin position="1900"/>
        <end position="1928"/>
    </location>
</feature>
<keyword evidence="2" id="KW-0158">Chromosome</keyword>
<dbReference type="InterPro" id="IPR036890">
    <property type="entry name" value="HATPase_C_sf"/>
</dbReference>
<dbReference type="InterPro" id="IPR058617">
    <property type="entry name" value="Ig_SMCHD1_7th"/>
</dbReference>
<name>A0AA88NNT5_CHASR</name>
<dbReference type="SUPFAM" id="SSF55874">
    <property type="entry name" value="ATPase domain of HSP90 chaperone/DNA topoisomerase II/histidine kinase"/>
    <property type="match status" value="1"/>
</dbReference>
<dbReference type="Pfam" id="PF26198">
    <property type="entry name" value="Ig_SMCHD1_6th"/>
    <property type="match status" value="1"/>
</dbReference>
<dbReference type="Gene3D" id="3.30.70.1620">
    <property type="match status" value="1"/>
</dbReference>
<dbReference type="Pfam" id="PF13589">
    <property type="entry name" value="HATPase_c_3"/>
    <property type="match status" value="1"/>
</dbReference>
<keyword evidence="7" id="KW-1185">Reference proteome</keyword>
<dbReference type="GO" id="GO:0006302">
    <property type="term" value="P:double-strand break repair"/>
    <property type="evidence" value="ECO:0007669"/>
    <property type="project" value="InterPro"/>
</dbReference>
<evidence type="ECO:0000256" key="1">
    <source>
        <dbReference type="ARBA" id="ARBA00004286"/>
    </source>
</evidence>
<dbReference type="Pfam" id="PF26196">
    <property type="entry name" value="Ig_SMCHD1_4th"/>
    <property type="match status" value="1"/>
</dbReference>
<dbReference type="Pfam" id="PF26197">
    <property type="entry name" value="Ig_SMCHD1_5th"/>
    <property type="match status" value="1"/>
</dbReference>
<dbReference type="InterPro" id="IPR058612">
    <property type="entry name" value="Ig_SMCHD1_2nd"/>
</dbReference>
<accession>A0AA88NNT5</accession>
<evidence type="ECO:0000313" key="7">
    <source>
        <dbReference type="Proteomes" id="UP001187415"/>
    </source>
</evidence>
<evidence type="ECO:0000256" key="2">
    <source>
        <dbReference type="ARBA" id="ARBA00022454"/>
    </source>
</evidence>
<gene>
    <name evidence="6" type="ORF">Q5P01_004216</name>
</gene>
<feature type="domain" description="SMC hinge" evidence="5">
    <location>
        <begin position="1665"/>
        <end position="1789"/>
    </location>
</feature>
<dbReference type="Pfam" id="PF06470">
    <property type="entry name" value="SMC_hinge"/>
    <property type="match status" value="1"/>
</dbReference>
<dbReference type="SUPFAM" id="SSF75553">
    <property type="entry name" value="Smc hinge domain"/>
    <property type="match status" value="1"/>
</dbReference>
<dbReference type="Pfam" id="PF22899">
    <property type="entry name" value="SMCHD1_S5"/>
    <property type="match status" value="1"/>
</dbReference>
<sequence length="1928" mass="215894">MSHSGGASRSSRPSSGEGSSRKQVRVYDCRLGHNLSHEKVLETSGLDFNGFLQALREQFAIHSHEIFVVATTDRTVLDFDRFENLPGDSTLYLLQSKDQALPVATEEQITFMPHYDTLIRSGMYEYYASEGQHSLAYALAELIDNSLSATAKNTATRTIEIRMVFDETIGKPAVIVLDNGRGMTPKQLNNWAVYRMSKFMRGDLKHASSQEAYVRPDPVPRSLNSDISYFGVGGKQAVFYIGTSVRMISKPEGSPDVHELVLSKEEFEKKEKNKEDIYCGTIRNRKPGDTSLVNRAKERFLLDLIAEETGKDSFTAVVITDVVPDHIHYLKESFKEWTRQLAHIYHYYIHGVNGNDMKKKSEISEVKIDIQITLREKPPRCPRVINLREIDDDMQTLYINASAATFEFKAFTTPDRPDSGTVEGILRYHPFLYDRETYPKEPSTVQAPGGDDDDDDDSYINESGVLHQARGKRPIFECFWNGRLIPYTKVSEFDWCTCKNNAEAEFYNRVSGVLFTDDRFQVSTNKLTFMDLELKLKQNDTIFTRVVDGQKSLKRSDILKEFTEWLKKCHEYLDKQVKFLGFKETITRTDVTVKKMQHPWATFSSIEWDGKKYKADQLVKSKKTQPIHYGKVNRFLLHGPYKEDVFATGGFVEITLEPKALHNKTKIIPICKIDKTATDEAINMYISNDAARLPDKLKLDWPDGNPWSQNDVHPAGAPLGPLKIEILNKKGESISRMPAGHQAPVTKLSIRLKVVLHGAAGPKKDEVVVNCVAQHGAKWGFWFKKIEKLIKLGNYTLFLNAVISDTHETAFAGRGLPSYELKFTLKEGSAEGFVMEAPSSPLRVGVPFNIPLQMKDRYDHSTAPPPDLKPVLECSGLVLSYETVDSSGTTFTIRNVIARGKVLNFPQSKTYDLNVTLPGLKKATKTLKISLLPGNPHSLHVMPDDSLITVENRNSVKFDVEIHDECGNITAHPKQIVRCQIPGHPLVFSDCSSTGSGQLETKPINVKVVKGEPQKLKVHFNIPNQKNIATVLRELNVMPSTKVSVMELCSQDDRNLVLRNNEKIEWLAGGLLENLFYKLYDEGGREVPLTAEIASMIKVNWTVDLKVEDLSVSVSFTIVPRPDEPTRLKVTLPQTTVKLGETLSETINLELVDHFVWKKSSNSVGVAGVCFLGGTPGPREMCFTYGTYVEQVIIKVTAGDPAKLKLISGPSQPLQVVNDHNIRTPFLVQLFDEWDNPSSDQRVVVELKSSLPSLKITTAIASRPVDSEGKASFTVTRVSGPKGNYHLVFRGSFNNKPISGPSVNLIVLPDPNKPVELTVEYDNTANFPAGGSFPVFFVTVLSDGGSPMTTFNPAAVSMWLWEGVASEKTPSETAIELKCSKPMQNERKDCFHFRDKEIPKQSGKYTLQFSLRNDTIQLYSKQIIITVVANQPVKLGPDAQPPLPVVSNTKDINNRKLVENLTLRIMDSYGNPAGQDLDGRVVISMKNSRADVNKILPQFEGGVSRHCIKFEEGKIFLPRLAIMENSPGENGSEYTLVFTPEVSMVPSPLAPFELIFHFYNDTESQRKTVGLSKRRDELMSKLPVYKGMFSDYNDLLSLLTDRKLDADRKLAELKDVLIQRNIAIPQTFSIANIDKLLQEKTAESDRILKMRRRVCSIRDNFSGQPDVLGVVGHLAYVAEDDAARVISWSISGDMDCVITKTTDAALKIYNDTQGRQQVMPLDGIFVSQANRPLPHIRNGLNLFDPPGNPVFARDLLIFPHDQDSCKIAFKNILGETILIDDLASGTSYRKAVVQNQIPCPTILTRQGDRISGKGKFGGSQNKAPPMARLQVFGAPLPNHYHVLKQQIELLCQCRSALEKCEQAKNDYENHLSSLTSTEMQKKRQEMQAIENELEMIKTQLDSLPVRPEKRAGGDAGGPSGIVAKRPRQ</sequence>
<dbReference type="Pfam" id="PF26199">
    <property type="entry name" value="Ig_SMCHD1_8th"/>
    <property type="match status" value="1"/>
</dbReference>
<dbReference type="GO" id="GO:0005694">
    <property type="term" value="C:chromosome"/>
    <property type="evidence" value="ECO:0007669"/>
    <property type="project" value="UniProtKB-SubCell"/>
</dbReference>
<feature type="compositionally biased region" description="Low complexity" evidence="4">
    <location>
        <begin position="1"/>
        <end position="18"/>
    </location>
</feature>
<dbReference type="SMART" id="SM00968">
    <property type="entry name" value="SMC_hinge"/>
    <property type="match status" value="1"/>
</dbReference>
<evidence type="ECO:0000313" key="6">
    <source>
        <dbReference type="EMBL" id="KAK2859596.1"/>
    </source>
</evidence>
<dbReference type="GO" id="GO:0051276">
    <property type="term" value="P:chromosome organization"/>
    <property type="evidence" value="ECO:0007669"/>
    <property type="project" value="InterPro"/>
</dbReference>
<reference evidence="6" key="1">
    <citation type="submission" date="2023-07" db="EMBL/GenBank/DDBJ databases">
        <title>Chromosome-level Genome Assembly of Striped Snakehead (Channa striata).</title>
        <authorList>
            <person name="Liu H."/>
        </authorList>
    </citation>
    <scope>NUCLEOTIDE SEQUENCE</scope>
    <source>
        <strain evidence="6">Gz</strain>
        <tissue evidence="6">Muscle</tissue>
    </source>
</reference>
<dbReference type="InterPro" id="IPR058614">
    <property type="entry name" value="Ig_SMCHD1_5th"/>
</dbReference>